<sequence length="291" mass="31250">MDHLETLRTPFSEEEHAAFLEALETYGEGNTGMEWQQITDAIGTRIPQEVMLHAHQYFLRLQSMANGEDGSMAIDDGNWTFEEETVFENGLSTFDEDDLERWNKIASLLPEKSPEDVRRRYQKLMYDVTRIEAGMQVSLEYKVKARLGQSLPLSRPKMNGAVAAAALAHVVAREMGEHSGQGQDAPAMGSASLARGAHDIGEDSARGEEQHFASVEQHQGQKLQAGNGEIAPADGGASGMAIAMPIQPETASQAGGGGANASAAGHMMESTEAVASMEQPPQVADPTAALV</sequence>
<protein>
    <recommendedName>
        <fullName evidence="10">Myb-like domain-containing protein</fullName>
    </recommendedName>
</protein>
<dbReference type="Proteomes" id="UP000664859">
    <property type="component" value="Unassembled WGS sequence"/>
</dbReference>
<dbReference type="FunFam" id="1.10.10.60:FF:000154">
    <property type="entry name" value="Transcription factor SRM1"/>
    <property type="match status" value="1"/>
</dbReference>
<dbReference type="InterPro" id="IPR017930">
    <property type="entry name" value="Myb_dom"/>
</dbReference>
<feature type="compositionally biased region" description="Basic and acidic residues" evidence="5">
    <location>
        <begin position="196"/>
        <end position="211"/>
    </location>
</feature>
<evidence type="ECO:0000256" key="1">
    <source>
        <dbReference type="ARBA" id="ARBA00004123"/>
    </source>
</evidence>
<feature type="domain" description="HTH myb-type" evidence="7">
    <location>
        <begin position="1"/>
        <end position="62"/>
    </location>
</feature>
<evidence type="ECO:0000313" key="9">
    <source>
        <dbReference type="Proteomes" id="UP000664859"/>
    </source>
</evidence>
<name>A0A836CHK7_9STRA</name>
<dbReference type="Gene3D" id="1.10.10.60">
    <property type="entry name" value="Homeodomain-like"/>
    <property type="match status" value="2"/>
</dbReference>
<comment type="caution">
    <text evidence="8">The sequence shown here is derived from an EMBL/GenBank/DDBJ whole genome shotgun (WGS) entry which is preliminary data.</text>
</comment>
<comment type="subcellular location">
    <subcellularLocation>
        <location evidence="1">Nucleus</location>
    </subcellularLocation>
</comment>
<dbReference type="OrthoDB" id="118550at2759"/>
<evidence type="ECO:0000313" key="8">
    <source>
        <dbReference type="EMBL" id="KAG5186237.1"/>
    </source>
</evidence>
<proteinExistence type="predicted"/>
<keyword evidence="3" id="KW-0804">Transcription</keyword>
<evidence type="ECO:0008006" key="10">
    <source>
        <dbReference type="Google" id="ProtNLM"/>
    </source>
</evidence>
<dbReference type="PROSITE" id="PS51294">
    <property type="entry name" value="HTH_MYB"/>
    <property type="match status" value="1"/>
</dbReference>
<dbReference type="PROSITE" id="PS50090">
    <property type="entry name" value="MYB_LIKE"/>
    <property type="match status" value="1"/>
</dbReference>
<dbReference type="EMBL" id="JAFCMP010000112">
    <property type="protein sequence ID" value="KAG5186237.1"/>
    <property type="molecule type" value="Genomic_DNA"/>
</dbReference>
<keyword evidence="9" id="KW-1185">Reference proteome</keyword>
<dbReference type="InterPro" id="IPR009057">
    <property type="entry name" value="Homeodomain-like_sf"/>
</dbReference>
<reference evidence="8" key="1">
    <citation type="submission" date="2021-02" db="EMBL/GenBank/DDBJ databases">
        <title>First Annotated Genome of the Yellow-green Alga Tribonema minus.</title>
        <authorList>
            <person name="Mahan K.M."/>
        </authorList>
    </citation>
    <scope>NUCLEOTIDE SEQUENCE</scope>
    <source>
        <strain evidence="8">UTEX B ZZ1240</strain>
    </source>
</reference>
<dbReference type="CDD" id="cd00167">
    <property type="entry name" value="SANT"/>
    <property type="match status" value="2"/>
</dbReference>
<evidence type="ECO:0000256" key="2">
    <source>
        <dbReference type="ARBA" id="ARBA00023015"/>
    </source>
</evidence>
<dbReference type="PANTHER" id="PTHR44042">
    <property type="entry name" value="DUPLICATED HOMEODOMAIN-LIKE SUPERFAMILY PROTEIN-RELATED"/>
    <property type="match status" value="1"/>
</dbReference>
<keyword evidence="4" id="KW-0539">Nucleus</keyword>
<organism evidence="8 9">
    <name type="scientific">Tribonema minus</name>
    <dbReference type="NCBI Taxonomy" id="303371"/>
    <lineage>
        <taxon>Eukaryota</taxon>
        <taxon>Sar</taxon>
        <taxon>Stramenopiles</taxon>
        <taxon>Ochrophyta</taxon>
        <taxon>PX clade</taxon>
        <taxon>Xanthophyceae</taxon>
        <taxon>Tribonematales</taxon>
        <taxon>Tribonemataceae</taxon>
        <taxon>Tribonema</taxon>
    </lineage>
</organism>
<dbReference type="AlphaFoldDB" id="A0A836CHK7"/>
<dbReference type="GO" id="GO:0005634">
    <property type="term" value="C:nucleus"/>
    <property type="evidence" value="ECO:0007669"/>
    <property type="project" value="UniProtKB-SubCell"/>
</dbReference>
<evidence type="ECO:0000256" key="4">
    <source>
        <dbReference type="ARBA" id="ARBA00023242"/>
    </source>
</evidence>
<evidence type="ECO:0000259" key="6">
    <source>
        <dbReference type="PROSITE" id="PS50090"/>
    </source>
</evidence>
<dbReference type="Pfam" id="PF00249">
    <property type="entry name" value="Myb_DNA-binding"/>
    <property type="match status" value="2"/>
</dbReference>
<dbReference type="PANTHER" id="PTHR44042:SF67">
    <property type="entry name" value="MYB-LIKE PROTEIN I"/>
    <property type="match status" value="1"/>
</dbReference>
<feature type="domain" description="Myb-like" evidence="6">
    <location>
        <begin position="71"/>
        <end position="125"/>
    </location>
</feature>
<dbReference type="InterPro" id="IPR001005">
    <property type="entry name" value="SANT/Myb"/>
</dbReference>
<dbReference type="SUPFAM" id="SSF46689">
    <property type="entry name" value="Homeodomain-like"/>
    <property type="match status" value="2"/>
</dbReference>
<keyword evidence="2" id="KW-0805">Transcription regulation</keyword>
<evidence type="ECO:0000256" key="5">
    <source>
        <dbReference type="SAM" id="MobiDB-lite"/>
    </source>
</evidence>
<evidence type="ECO:0000259" key="7">
    <source>
        <dbReference type="PROSITE" id="PS51294"/>
    </source>
</evidence>
<feature type="region of interest" description="Disordered" evidence="5">
    <location>
        <begin position="175"/>
        <end position="291"/>
    </location>
</feature>
<gene>
    <name evidence="8" type="ORF">JKP88DRAFT_195649</name>
</gene>
<evidence type="ECO:0000256" key="3">
    <source>
        <dbReference type="ARBA" id="ARBA00023163"/>
    </source>
</evidence>
<dbReference type="SMART" id="SM00717">
    <property type="entry name" value="SANT"/>
    <property type="match status" value="2"/>
</dbReference>
<accession>A0A836CHK7</accession>